<gene>
    <name evidence="3" type="ORF">NOV72_05210</name>
</gene>
<name>A0A2U3ID16_9BURK</name>
<feature type="compositionally biased region" description="Polar residues" evidence="1">
    <location>
        <begin position="300"/>
        <end position="311"/>
    </location>
</feature>
<keyword evidence="2" id="KW-0472">Membrane</keyword>
<dbReference type="AlphaFoldDB" id="A0A2U3ID16"/>
<evidence type="ECO:0000256" key="2">
    <source>
        <dbReference type="SAM" id="Phobius"/>
    </source>
</evidence>
<keyword evidence="4" id="KW-1185">Reference proteome</keyword>
<reference evidence="4" key="1">
    <citation type="submission" date="2018-01" db="EMBL/GenBank/DDBJ databases">
        <authorList>
            <person name="Peeters C."/>
        </authorList>
    </citation>
    <scope>NUCLEOTIDE SEQUENCE [LARGE SCALE GENOMIC DNA]</scope>
</reference>
<evidence type="ECO:0000313" key="3">
    <source>
        <dbReference type="EMBL" id="SPB18011.1"/>
    </source>
</evidence>
<sequence>MDQREELRSLYSVVCPRCETVSQADDLSCPYCGADRHGAVLTRGHASLLDVGIDDAARAMVRAASSRVGESQRVEPDGAEQSLHEAGVRPLLSAPLKRFSRNRLVVVLTVCLLFVIGAYAWIRNASHENAGQSKPVVASAAGTVRELTAPVAPQAGSNGPKKTGAAKHEETILLAQDRSLALTYPMNHGFVGSASPCMVITGIPSLSATSWCSKLATAPTIVETAEKGNREKVSAARRPPSNHSISTRGHASKAHVHANGKPARGRSEAQATRHAGRQGKTRSRPGMPPRAASPSRKESLGSTQQPTSSGNEPPGKPDDRSTATRSETSPRNRGRGEAH</sequence>
<organism evidence="3 4">
    <name type="scientific">Caballeronia novacaledonica</name>
    <dbReference type="NCBI Taxonomy" id="1544861"/>
    <lineage>
        <taxon>Bacteria</taxon>
        <taxon>Pseudomonadati</taxon>
        <taxon>Pseudomonadota</taxon>
        <taxon>Betaproteobacteria</taxon>
        <taxon>Burkholderiales</taxon>
        <taxon>Burkholderiaceae</taxon>
        <taxon>Caballeronia</taxon>
    </lineage>
</organism>
<evidence type="ECO:0000256" key="1">
    <source>
        <dbReference type="SAM" id="MobiDB-lite"/>
    </source>
</evidence>
<accession>A0A2U3ID16</accession>
<proteinExistence type="predicted"/>
<keyword evidence="2" id="KW-0812">Transmembrane</keyword>
<feature type="compositionally biased region" description="Basic and acidic residues" evidence="1">
    <location>
        <begin position="315"/>
        <end position="339"/>
    </location>
</feature>
<protein>
    <submittedName>
        <fullName evidence="3">Uncharacterized protein</fullName>
    </submittedName>
</protein>
<dbReference type="Proteomes" id="UP000238169">
    <property type="component" value="Unassembled WGS sequence"/>
</dbReference>
<dbReference type="EMBL" id="OGTP01000025">
    <property type="protein sequence ID" value="SPB18011.1"/>
    <property type="molecule type" value="Genomic_DNA"/>
</dbReference>
<feature type="region of interest" description="Disordered" evidence="1">
    <location>
        <begin position="226"/>
        <end position="339"/>
    </location>
</feature>
<feature type="compositionally biased region" description="Basic residues" evidence="1">
    <location>
        <begin position="274"/>
        <end position="283"/>
    </location>
</feature>
<keyword evidence="2" id="KW-1133">Transmembrane helix</keyword>
<feature type="transmembrane region" description="Helical" evidence="2">
    <location>
        <begin position="104"/>
        <end position="122"/>
    </location>
</feature>
<evidence type="ECO:0000313" key="4">
    <source>
        <dbReference type="Proteomes" id="UP000238169"/>
    </source>
</evidence>